<accession>A0A517VP19</accession>
<dbReference type="Proteomes" id="UP000318704">
    <property type="component" value="Chromosome"/>
</dbReference>
<evidence type="ECO:0000313" key="4">
    <source>
        <dbReference type="Proteomes" id="UP000318704"/>
    </source>
</evidence>
<feature type="region of interest" description="Disordered" evidence="2">
    <location>
        <begin position="217"/>
        <end position="253"/>
    </location>
</feature>
<dbReference type="AlphaFoldDB" id="A0A517VP19"/>
<proteinExistence type="predicted"/>
<reference evidence="3 4" key="1">
    <citation type="submission" date="2019-03" db="EMBL/GenBank/DDBJ databases">
        <title>Deep-cultivation of Planctomycetes and their phenomic and genomic characterization uncovers novel biology.</title>
        <authorList>
            <person name="Wiegand S."/>
            <person name="Jogler M."/>
            <person name="Boedeker C."/>
            <person name="Pinto D."/>
            <person name="Vollmers J."/>
            <person name="Rivas-Marin E."/>
            <person name="Kohn T."/>
            <person name="Peeters S.H."/>
            <person name="Heuer A."/>
            <person name="Rast P."/>
            <person name="Oberbeckmann S."/>
            <person name="Bunk B."/>
            <person name="Jeske O."/>
            <person name="Meyerdierks A."/>
            <person name="Storesund J.E."/>
            <person name="Kallscheuer N."/>
            <person name="Luecker S."/>
            <person name="Lage O.M."/>
            <person name="Pohl T."/>
            <person name="Merkel B.J."/>
            <person name="Hornburger P."/>
            <person name="Mueller R.-W."/>
            <person name="Bruemmer F."/>
            <person name="Labrenz M."/>
            <person name="Spormann A.M."/>
            <person name="Op den Camp H."/>
            <person name="Overmann J."/>
            <person name="Amann R."/>
            <person name="Jetten M.S.M."/>
            <person name="Mascher T."/>
            <person name="Medema M.H."/>
            <person name="Devos D.P."/>
            <person name="Kaster A.-K."/>
            <person name="Ovreas L."/>
            <person name="Rohde M."/>
            <person name="Galperin M.Y."/>
            <person name="Jogler C."/>
        </authorList>
    </citation>
    <scope>NUCLEOTIDE SEQUENCE [LARGE SCALE GENOMIC DNA]</scope>
    <source>
        <strain evidence="3 4">V144</strain>
    </source>
</reference>
<feature type="compositionally biased region" description="Polar residues" evidence="2">
    <location>
        <begin position="228"/>
        <end position="250"/>
    </location>
</feature>
<dbReference type="EMBL" id="CP037920">
    <property type="protein sequence ID" value="QDT94766.1"/>
    <property type="molecule type" value="Genomic_DNA"/>
</dbReference>
<name>A0A517VP19_9PLAN</name>
<dbReference type="KEGG" id="gaw:V144x_01970"/>
<evidence type="ECO:0000256" key="2">
    <source>
        <dbReference type="SAM" id="MobiDB-lite"/>
    </source>
</evidence>
<organism evidence="3 4">
    <name type="scientific">Gimesia aquarii</name>
    <dbReference type="NCBI Taxonomy" id="2527964"/>
    <lineage>
        <taxon>Bacteria</taxon>
        <taxon>Pseudomonadati</taxon>
        <taxon>Planctomycetota</taxon>
        <taxon>Planctomycetia</taxon>
        <taxon>Planctomycetales</taxon>
        <taxon>Planctomycetaceae</taxon>
        <taxon>Gimesia</taxon>
    </lineage>
</organism>
<dbReference type="RefSeq" id="WP_144980020.1">
    <property type="nucleotide sequence ID" value="NZ_CP037920.1"/>
</dbReference>
<protein>
    <submittedName>
        <fullName evidence="3">Uncharacterized protein</fullName>
    </submittedName>
</protein>
<evidence type="ECO:0000313" key="3">
    <source>
        <dbReference type="EMBL" id="QDT94766.1"/>
    </source>
</evidence>
<feature type="coiled-coil region" evidence="1">
    <location>
        <begin position="164"/>
        <end position="191"/>
    </location>
</feature>
<gene>
    <name evidence="3" type="ORF">V144x_01970</name>
</gene>
<keyword evidence="1" id="KW-0175">Coiled coil</keyword>
<evidence type="ECO:0000256" key="1">
    <source>
        <dbReference type="SAM" id="Coils"/>
    </source>
</evidence>
<sequence length="385" mass="44053">MQNQTEQSKLNSNTHRTISGQLAEWGIEFSQDRVAQLSINQQRQLQDWINKGVDADGTYQAEFASLPEFMENELLEMSGEVSAEPQEFIVEQAINAYEAEIPITNNPYLFDTTAWHLWRKAYSHWHHGESLDFTNESISNSQEGDHCHSITDITQQLTRLFPQLNQTEHSLKKLHHKKKKMKRQRKAFIQQQSQLIHQLCKSIRSKTDTFAVYPQEEKLSQKMESESESTIEASPSHTIQENQRTSQASDSDGPIQLVRIPLTPPETNRVEVYLQQNSDGHWRAGHLWSVITNSQTKQLSRGSRQPDQQQMAYPSEAAALLNEVIYLSQGIIGVVEIESQILDYLNLLEEYPGQLSVCSECHSHYLPDNDSHVELCAQCFSASND</sequence>